<organism evidence="3 4">
    <name type="scientific">Bos taurus</name>
    <name type="common">Bovine</name>
    <dbReference type="NCBI Taxonomy" id="9913"/>
    <lineage>
        <taxon>Eukaryota</taxon>
        <taxon>Metazoa</taxon>
        <taxon>Chordata</taxon>
        <taxon>Craniata</taxon>
        <taxon>Vertebrata</taxon>
        <taxon>Euteleostomi</taxon>
        <taxon>Mammalia</taxon>
        <taxon>Eutheria</taxon>
        <taxon>Laurasiatheria</taxon>
        <taxon>Artiodactyla</taxon>
        <taxon>Ruminantia</taxon>
        <taxon>Pecora</taxon>
        <taxon>Bovidae</taxon>
        <taxon>Bovinae</taxon>
        <taxon>Bos</taxon>
    </lineage>
</organism>
<name>A0A3Q1MS05_BOVIN</name>
<dbReference type="GeneTree" id="ENSGT00390000004770"/>
<accession>A0A3Q1MS05</accession>
<feature type="region of interest" description="Disordered" evidence="1">
    <location>
        <begin position="38"/>
        <end position="63"/>
    </location>
</feature>
<reference evidence="3" key="1">
    <citation type="submission" date="2018-03" db="EMBL/GenBank/DDBJ databases">
        <title>ARS-UCD1.2.</title>
        <authorList>
            <person name="Rosen B.D."/>
            <person name="Bickhart D.M."/>
            <person name="Koren S."/>
            <person name="Schnabel R.D."/>
            <person name="Hall R."/>
            <person name="Zimin A."/>
            <person name="Dreischer C."/>
            <person name="Schultheiss S."/>
            <person name="Schroeder S.G."/>
            <person name="Elsik C.G."/>
            <person name="Couldrey C."/>
            <person name="Liu G.E."/>
            <person name="Van Tassell C.P."/>
            <person name="Phillippy A.M."/>
            <person name="Smith T.P.L."/>
            <person name="Medrano J.F."/>
        </authorList>
    </citation>
    <scope>NUCLEOTIDE SEQUENCE [LARGE SCALE GENOMIC DNA]</scope>
    <source>
        <strain evidence="3">Hereford</strain>
    </source>
</reference>
<evidence type="ECO:0000313" key="4">
    <source>
        <dbReference type="Proteomes" id="UP000009136"/>
    </source>
</evidence>
<dbReference type="GO" id="GO:0005886">
    <property type="term" value="C:plasma membrane"/>
    <property type="evidence" value="ECO:0000318"/>
    <property type="project" value="GO_Central"/>
</dbReference>
<evidence type="ECO:0000313" key="3">
    <source>
        <dbReference type="Ensembl" id="ENSBTAP00000072683.2"/>
    </source>
</evidence>
<dbReference type="Pfam" id="PF15763">
    <property type="entry name" value="DUF4692"/>
    <property type="match status" value="1"/>
</dbReference>
<feature type="transmembrane region" description="Helical" evidence="2">
    <location>
        <begin position="12"/>
        <end position="33"/>
    </location>
</feature>
<reference evidence="3" key="3">
    <citation type="submission" date="2025-09" db="UniProtKB">
        <authorList>
            <consortium name="Ensembl"/>
        </authorList>
    </citation>
    <scope>IDENTIFICATION</scope>
    <source>
        <strain evidence="3">Hereford</strain>
    </source>
</reference>
<dbReference type="Proteomes" id="UP000009136">
    <property type="component" value="Chromosome 16"/>
</dbReference>
<evidence type="ECO:0000256" key="1">
    <source>
        <dbReference type="SAM" id="MobiDB-lite"/>
    </source>
</evidence>
<proteinExistence type="predicted"/>
<dbReference type="InParanoid" id="A0A3Q1MS05"/>
<feature type="compositionally biased region" description="Low complexity" evidence="1">
    <location>
        <begin position="43"/>
        <end position="58"/>
    </location>
</feature>
<gene>
    <name evidence="3 5" type="primary">RHEX</name>
</gene>
<dbReference type="Ensembl" id="ENSBTAT00000067001.2">
    <property type="protein sequence ID" value="ENSBTAP00000072683.2"/>
    <property type="gene ID" value="ENSBTAG00000008513.7"/>
</dbReference>
<dbReference type="Bgee" id="ENSBTAG00000008513">
    <property type="expression patterns" value="Expressed in blood and 88 other cell types or tissues"/>
</dbReference>
<dbReference type="PANTHER" id="PTHR38491:SF1">
    <property type="entry name" value="REGULATOR OF HEMOGLOBINIZATION AND ERYTHROID CELL EXPANSION PROTEIN"/>
    <property type="match status" value="1"/>
</dbReference>
<keyword evidence="2" id="KW-1133">Transmembrane helix</keyword>
<dbReference type="FunCoup" id="A0A3Q1MS05">
    <property type="interactions" value="57"/>
</dbReference>
<keyword evidence="2" id="KW-0812">Transmembrane</keyword>
<protein>
    <submittedName>
        <fullName evidence="3">Regulator of hemoglobinization and erythroid cell expansion</fullName>
    </submittedName>
</protein>
<dbReference type="PANTHER" id="PTHR38491">
    <property type="entry name" value="REGULATOR OF HEMOGLOBINIZATION AND ERYTHROID CELL EXPANSION PROTEIN"/>
    <property type="match status" value="1"/>
</dbReference>
<keyword evidence="4" id="KW-1185">Reference proteome</keyword>
<keyword evidence="2" id="KW-0472">Membrane</keyword>
<evidence type="ECO:0000256" key="2">
    <source>
        <dbReference type="SAM" id="Phobius"/>
    </source>
</evidence>
<dbReference type="InterPro" id="IPR031517">
    <property type="entry name" value="RHEX-like"/>
</dbReference>
<dbReference type="VGNC" id="VGNC:49539">
    <property type="gene designation" value="RHEX"/>
</dbReference>
<dbReference type="AlphaFoldDB" id="A0A3Q1MS05"/>
<reference evidence="3" key="2">
    <citation type="submission" date="2025-08" db="UniProtKB">
        <authorList>
            <consortium name="Ensembl"/>
        </authorList>
    </citation>
    <scope>IDENTIFICATION</scope>
    <source>
        <strain evidence="3">Hereford</strain>
    </source>
</reference>
<sequence>MLAQVMEVWHGVVIAVVSLILQTCLLAVINYLLSRHMDDSDTSSDSSDSSNSSPPTTSQVTKDVNYTQVVFAAPGDRRNDSVLDYENIKEATDYVNVNPKRQKPDFWTFVNPAVSEPVEYTQVVM</sequence>
<evidence type="ECO:0000313" key="5">
    <source>
        <dbReference type="VGNC" id="VGNC:49539"/>
    </source>
</evidence>
<dbReference type="STRING" id="9913.ENSBTAP00000072683"/>
<dbReference type="VEuPathDB" id="HostDB:ENSBTAG00000008513"/>